<dbReference type="EMBL" id="CACVKT020000779">
    <property type="protein sequence ID" value="CAC5362916.1"/>
    <property type="molecule type" value="Genomic_DNA"/>
</dbReference>
<sequence>MDNAQYQSYLDPDSKVPNTQSNKSENSACLGKSNVQYDKKMKKAELLDLLGIILAARKDIIKLFEEAKSRIDADRWAKFETRVEIEEKLKKLHGIKDEDVDPVVFDMTDEDSEDSQRTIPYQFSCQRRRRMMTLKMTMTFRTVSPMPSMMLMRFCAISVVALNHQNPSKRKNIYPGFRVILVISFAMKLLPRRYKEDQTYWFAKRGYNWHITVTYINDEVEQLNKHPLSAPPP</sequence>
<accession>A0A6J8A9A6</accession>
<feature type="region of interest" description="Disordered" evidence="1">
    <location>
        <begin position="1"/>
        <end position="27"/>
    </location>
</feature>
<proteinExistence type="predicted"/>
<keyword evidence="3" id="KW-1185">Reference proteome</keyword>
<gene>
    <name evidence="2" type="ORF">MCOR_4522</name>
</gene>
<name>A0A6J8A9A6_MYTCO</name>
<evidence type="ECO:0000256" key="1">
    <source>
        <dbReference type="SAM" id="MobiDB-lite"/>
    </source>
</evidence>
<dbReference type="AlphaFoldDB" id="A0A6J8A9A6"/>
<dbReference type="Proteomes" id="UP000507470">
    <property type="component" value="Unassembled WGS sequence"/>
</dbReference>
<organism evidence="2 3">
    <name type="scientific">Mytilus coruscus</name>
    <name type="common">Sea mussel</name>
    <dbReference type="NCBI Taxonomy" id="42192"/>
    <lineage>
        <taxon>Eukaryota</taxon>
        <taxon>Metazoa</taxon>
        <taxon>Spiralia</taxon>
        <taxon>Lophotrochozoa</taxon>
        <taxon>Mollusca</taxon>
        <taxon>Bivalvia</taxon>
        <taxon>Autobranchia</taxon>
        <taxon>Pteriomorphia</taxon>
        <taxon>Mytilida</taxon>
        <taxon>Mytiloidea</taxon>
        <taxon>Mytilidae</taxon>
        <taxon>Mytilinae</taxon>
        <taxon>Mytilus</taxon>
    </lineage>
</organism>
<evidence type="ECO:0000313" key="2">
    <source>
        <dbReference type="EMBL" id="CAC5362916.1"/>
    </source>
</evidence>
<protein>
    <submittedName>
        <fullName evidence="2">Uncharacterized protein</fullName>
    </submittedName>
</protein>
<evidence type="ECO:0000313" key="3">
    <source>
        <dbReference type="Proteomes" id="UP000507470"/>
    </source>
</evidence>
<dbReference type="OrthoDB" id="6511194at2759"/>
<reference evidence="2 3" key="1">
    <citation type="submission" date="2020-06" db="EMBL/GenBank/DDBJ databases">
        <authorList>
            <person name="Li R."/>
            <person name="Bekaert M."/>
        </authorList>
    </citation>
    <scope>NUCLEOTIDE SEQUENCE [LARGE SCALE GENOMIC DNA]</scope>
    <source>
        <strain evidence="3">wild</strain>
    </source>
</reference>
<feature type="compositionally biased region" description="Polar residues" evidence="1">
    <location>
        <begin position="16"/>
        <end position="27"/>
    </location>
</feature>